<dbReference type="EMBL" id="QPFP01000063">
    <property type="protein sequence ID" value="TEB24789.1"/>
    <property type="molecule type" value="Genomic_DNA"/>
</dbReference>
<protein>
    <submittedName>
        <fullName evidence="1">Uncharacterized protein</fullName>
    </submittedName>
</protein>
<sequence>IYNPPPLPHIASLLRASHLLRVPSFEAYARKVVQDVWSEDLDSIRGKDIRTHGLSATEAVVLGRLCGVKGVVKRGMYELVKSETF</sequence>
<feature type="non-terminal residue" evidence="1">
    <location>
        <position position="1"/>
    </location>
</feature>
<keyword evidence="2" id="KW-1185">Reference proteome</keyword>
<dbReference type="OrthoDB" id="2914912at2759"/>
<reference evidence="1 2" key="1">
    <citation type="journal article" date="2019" name="Nat. Ecol. Evol.">
        <title>Megaphylogeny resolves global patterns of mushroom evolution.</title>
        <authorList>
            <person name="Varga T."/>
            <person name="Krizsan K."/>
            <person name="Foldi C."/>
            <person name="Dima B."/>
            <person name="Sanchez-Garcia M."/>
            <person name="Sanchez-Ramirez S."/>
            <person name="Szollosi G.J."/>
            <person name="Szarkandi J.G."/>
            <person name="Papp V."/>
            <person name="Albert L."/>
            <person name="Andreopoulos W."/>
            <person name="Angelini C."/>
            <person name="Antonin V."/>
            <person name="Barry K.W."/>
            <person name="Bougher N.L."/>
            <person name="Buchanan P."/>
            <person name="Buyck B."/>
            <person name="Bense V."/>
            <person name="Catcheside P."/>
            <person name="Chovatia M."/>
            <person name="Cooper J."/>
            <person name="Damon W."/>
            <person name="Desjardin D."/>
            <person name="Finy P."/>
            <person name="Geml J."/>
            <person name="Haridas S."/>
            <person name="Hughes K."/>
            <person name="Justo A."/>
            <person name="Karasinski D."/>
            <person name="Kautmanova I."/>
            <person name="Kiss B."/>
            <person name="Kocsube S."/>
            <person name="Kotiranta H."/>
            <person name="LaButti K.M."/>
            <person name="Lechner B.E."/>
            <person name="Liimatainen K."/>
            <person name="Lipzen A."/>
            <person name="Lukacs Z."/>
            <person name="Mihaltcheva S."/>
            <person name="Morgado L.N."/>
            <person name="Niskanen T."/>
            <person name="Noordeloos M.E."/>
            <person name="Ohm R.A."/>
            <person name="Ortiz-Santana B."/>
            <person name="Ovrebo C."/>
            <person name="Racz N."/>
            <person name="Riley R."/>
            <person name="Savchenko A."/>
            <person name="Shiryaev A."/>
            <person name="Soop K."/>
            <person name="Spirin V."/>
            <person name="Szebenyi C."/>
            <person name="Tomsovsky M."/>
            <person name="Tulloss R.E."/>
            <person name="Uehling J."/>
            <person name="Grigoriev I.V."/>
            <person name="Vagvolgyi C."/>
            <person name="Papp T."/>
            <person name="Martin F.M."/>
            <person name="Miettinen O."/>
            <person name="Hibbett D.S."/>
            <person name="Nagy L.G."/>
        </authorList>
    </citation>
    <scope>NUCLEOTIDE SEQUENCE [LARGE SCALE GENOMIC DNA]</scope>
    <source>
        <strain evidence="1 2">FP101781</strain>
    </source>
</reference>
<accession>A0A4Y7SU56</accession>
<gene>
    <name evidence="1" type="ORF">FA13DRAFT_1611200</name>
</gene>
<dbReference type="AlphaFoldDB" id="A0A4Y7SU56"/>
<dbReference type="Proteomes" id="UP000298030">
    <property type="component" value="Unassembled WGS sequence"/>
</dbReference>
<name>A0A4Y7SU56_COPMI</name>
<organism evidence="1 2">
    <name type="scientific">Coprinellus micaceus</name>
    <name type="common">Glistening ink-cap mushroom</name>
    <name type="synonym">Coprinus micaceus</name>
    <dbReference type="NCBI Taxonomy" id="71717"/>
    <lineage>
        <taxon>Eukaryota</taxon>
        <taxon>Fungi</taxon>
        <taxon>Dikarya</taxon>
        <taxon>Basidiomycota</taxon>
        <taxon>Agaricomycotina</taxon>
        <taxon>Agaricomycetes</taxon>
        <taxon>Agaricomycetidae</taxon>
        <taxon>Agaricales</taxon>
        <taxon>Agaricineae</taxon>
        <taxon>Psathyrellaceae</taxon>
        <taxon>Coprinellus</taxon>
    </lineage>
</organism>
<comment type="caution">
    <text evidence="1">The sequence shown here is derived from an EMBL/GenBank/DDBJ whole genome shotgun (WGS) entry which is preliminary data.</text>
</comment>
<proteinExistence type="predicted"/>
<evidence type="ECO:0000313" key="1">
    <source>
        <dbReference type="EMBL" id="TEB24789.1"/>
    </source>
</evidence>
<evidence type="ECO:0000313" key="2">
    <source>
        <dbReference type="Proteomes" id="UP000298030"/>
    </source>
</evidence>
<feature type="non-terminal residue" evidence="1">
    <location>
        <position position="85"/>
    </location>
</feature>